<dbReference type="SUPFAM" id="SSF51735">
    <property type="entry name" value="NAD(P)-binding Rossmann-fold domains"/>
    <property type="match status" value="1"/>
</dbReference>
<keyword evidence="10" id="KW-0443">Lipid metabolism</keyword>
<comment type="function">
    <text evidence="10">Catalyzes the NADPH-dependent reduction of beta-ketoacyl-ACP substrates to beta-hydroxyacyl-ACP products, the first reductive step in the elongation cycle of fatty acid biosynthesis.</text>
</comment>
<evidence type="ECO:0000313" key="13">
    <source>
        <dbReference type="Proteomes" id="UP000478483"/>
    </source>
</evidence>
<evidence type="ECO:0000256" key="6">
    <source>
        <dbReference type="ARBA" id="ARBA00023221"/>
    </source>
</evidence>
<dbReference type="EC" id="1.1.1.100" evidence="3 10"/>
<keyword evidence="10" id="KW-0444">Lipid biosynthesis</keyword>
<dbReference type="GO" id="GO:0006633">
    <property type="term" value="P:fatty acid biosynthetic process"/>
    <property type="evidence" value="ECO:0007669"/>
    <property type="project" value="UniProtKB-UniPathway"/>
</dbReference>
<dbReference type="NCBIfam" id="NF009466">
    <property type="entry name" value="PRK12826.1-2"/>
    <property type="match status" value="1"/>
</dbReference>
<dbReference type="PROSITE" id="PS00061">
    <property type="entry name" value="ADH_SHORT"/>
    <property type="match status" value="1"/>
</dbReference>
<evidence type="ECO:0000256" key="7">
    <source>
        <dbReference type="ARBA" id="ARBA00048508"/>
    </source>
</evidence>
<keyword evidence="4 9" id="KW-0521">NADP</keyword>
<sequence>MSFKDKVVLVTGGSRGIGRAIVTEFVENDATVIINYNSSEEKALALKEELLAKNKAGKIYTVKANVSDPDRVKELFAHIKEEIGQLDILVNNAGITRDKFLVLMNDTNWNDVIQTNLNSVYYCSKAALNLLAKNKRGTIINMSSTSALHPNAGQTNYAATKAAIIAFTKALAKEVAKSGITVNAIAPGFIETEMTSLTNEKIKAAWMDSIPMKRFGAPEEIAKTALFLASDGARYITGQHIVVDGGLTS</sequence>
<comment type="caution">
    <text evidence="12">The sequence shown here is derived from an EMBL/GenBank/DDBJ whole genome shotgun (WGS) entry which is preliminary data.</text>
</comment>
<evidence type="ECO:0000256" key="8">
    <source>
        <dbReference type="PIRSR" id="PIRSR611284-1"/>
    </source>
</evidence>
<dbReference type="AlphaFoldDB" id="A0A6L6LAM2"/>
<keyword evidence="5 10" id="KW-0560">Oxidoreductase</keyword>
<dbReference type="NCBIfam" id="NF005559">
    <property type="entry name" value="PRK07231.1"/>
    <property type="match status" value="1"/>
</dbReference>
<dbReference type="Gene3D" id="3.40.50.720">
    <property type="entry name" value="NAD(P)-binding Rossmann-like Domain"/>
    <property type="match status" value="1"/>
</dbReference>
<dbReference type="SMART" id="SM00822">
    <property type="entry name" value="PKS_KR"/>
    <property type="match status" value="1"/>
</dbReference>
<dbReference type="GO" id="GO:0004316">
    <property type="term" value="F:3-oxoacyl-[acyl-carrier-protein] reductase (NADPH) activity"/>
    <property type="evidence" value="ECO:0007669"/>
    <property type="project" value="UniProtKB-UniRule"/>
</dbReference>
<evidence type="ECO:0000256" key="9">
    <source>
        <dbReference type="PIRSR" id="PIRSR611284-2"/>
    </source>
</evidence>
<evidence type="ECO:0000313" key="12">
    <source>
        <dbReference type="EMBL" id="MTR87027.1"/>
    </source>
</evidence>
<evidence type="ECO:0000259" key="11">
    <source>
        <dbReference type="SMART" id="SM00822"/>
    </source>
</evidence>
<dbReference type="InterPro" id="IPR036291">
    <property type="entry name" value="NAD(P)-bd_dom_sf"/>
</dbReference>
<name>A0A6L6LAM2_9FIRM</name>
<dbReference type="GO" id="GO:0051287">
    <property type="term" value="F:NAD binding"/>
    <property type="evidence" value="ECO:0007669"/>
    <property type="project" value="UniProtKB-UniRule"/>
</dbReference>
<feature type="active site" description="Proton acceptor" evidence="8">
    <location>
        <position position="157"/>
    </location>
</feature>
<proteinExistence type="inferred from homology"/>
<dbReference type="Proteomes" id="UP000478483">
    <property type="component" value="Unassembled WGS sequence"/>
</dbReference>
<feature type="binding site" evidence="9">
    <location>
        <begin position="65"/>
        <end position="66"/>
    </location>
    <ligand>
        <name>NADP(+)</name>
        <dbReference type="ChEBI" id="CHEBI:58349"/>
    </ligand>
</feature>
<evidence type="ECO:0000256" key="2">
    <source>
        <dbReference type="ARBA" id="ARBA00006484"/>
    </source>
</evidence>
<dbReference type="InterPro" id="IPR011284">
    <property type="entry name" value="3oxo_ACP_reduc"/>
</dbReference>
<dbReference type="PRINTS" id="PR00081">
    <property type="entry name" value="GDHRDH"/>
</dbReference>
<dbReference type="EMBL" id="WNAJ01000036">
    <property type="protein sequence ID" value="MTR87027.1"/>
    <property type="molecule type" value="Genomic_DNA"/>
</dbReference>
<feature type="binding site" evidence="9">
    <location>
        <position position="92"/>
    </location>
    <ligand>
        <name>NADP(+)</name>
        <dbReference type="ChEBI" id="CHEBI:58349"/>
    </ligand>
</feature>
<dbReference type="NCBIfam" id="TIGR01830">
    <property type="entry name" value="3oxo_ACP_reduc"/>
    <property type="match status" value="1"/>
</dbReference>
<evidence type="ECO:0000256" key="3">
    <source>
        <dbReference type="ARBA" id="ARBA00012948"/>
    </source>
</evidence>
<dbReference type="InterPro" id="IPR002347">
    <property type="entry name" value="SDR_fam"/>
</dbReference>
<dbReference type="GO" id="GO:0008202">
    <property type="term" value="P:steroid metabolic process"/>
    <property type="evidence" value="ECO:0007669"/>
    <property type="project" value="UniProtKB-KW"/>
</dbReference>
<dbReference type="FunFam" id="3.40.50.720:FF:000115">
    <property type="entry name" value="3-oxoacyl-[acyl-carrier-protein] reductase FabG"/>
    <property type="match status" value="1"/>
</dbReference>
<evidence type="ECO:0000256" key="1">
    <source>
        <dbReference type="ARBA" id="ARBA00005194"/>
    </source>
</evidence>
<feature type="domain" description="Ketoreductase" evidence="11">
    <location>
        <begin position="6"/>
        <end position="188"/>
    </location>
</feature>
<protein>
    <recommendedName>
        <fullName evidence="3 10">3-oxoacyl-[acyl-carrier-protein] reductase</fullName>
        <ecNumber evidence="3 10">1.1.1.100</ecNumber>
    </recommendedName>
</protein>
<organism evidence="12 13">
    <name type="scientific">Roseburia intestinalis</name>
    <dbReference type="NCBI Taxonomy" id="166486"/>
    <lineage>
        <taxon>Bacteria</taxon>
        <taxon>Bacillati</taxon>
        <taxon>Bacillota</taxon>
        <taxon>Clostridia</taxon>
        <taxon>Lachnospirales</taxon>
        <taxon>Lachnospiraceae</taxon>
        <taxon>Roseburia</taxon>
    </lineage>
</organism>
<dbReference type="InterPro" id="IPR020904">
    <property type="entry name" value="Sc_DH/Rdtase_CS"/>
</dbReference>
<evidence type="ECO:0000256" key="5">
    <source>
        <dbReference type="ARBA" id="ARBA00023002"/>
    </source>
</evidence>
<reference evidence="12 13" key="1">
    <citation type="journal article" date="2019" name="Nat. Med.">
        <title>A library of human gut bacterial isolates paired with longitudinal multiomics data enables mechanistic microbiome research.</title>
        <authorList>
            <person name="Poyet M."/>
            <person name="Groussin M."/>
            <person name="Gibbons S.M."/>
            <person name="Avila-Pacheco J."/>
            <person name="Jiang X."/>
            <person name="Kearney S.M."/>
            <person name="Perrotta A.R."/>
            <person name="Berdy B."/>
            <person name="Zhao S."/>
            <person name="Lieberman T.D."/>
            <person name="Swanson P.K."/>
            <person name="Smith M."/>
            <person name="Roesemann S."/>
            <person name="Alexander J.E."/>
            <person name="Rich S.A."/>
            <person name="Livny J."/>
            <person name="Vlamakis H."/>
            <person name="Clish C."/>
            <person name="Bullock K."/>
            <person name="Deik A."/>
            <person name="Scott J."/>
            <person name="Pierce K.A."/>
            <person name="Xavier R.J."/>
            <person name="Alm E.J."/>
        </authorList>
    </citation>
    <scope>NUCLEOTIDE SEQUENCE [LARGE SCALE GENOMIC DNA]</scope>
    <source>
        <strain evidence="12 13">BIOML-A1</strain>
    </source>
</reference>
<keyword evidence="10" id="KW-0276">Fatty acid metabolism</keyword>
<dbReference type="UniPathway" id="UPA00094"/>
<gene>
    <name evidence="12" type="primary">fabG</name>
    <name evidence="12" type="ORF">GMD50_18740</name>
</gene>
<comment type="catalytic activity">
    <reaction evidence="7 10">
        <text>a (3R)-hydroxyacyl-[ACP] + NADP(+) = a 3-oxoacyl-[ACP] + NADPH + H(+)</text>
        <dbReference type="Rhea" id="RHEA:17397"/>
        <dbReference type="Rhea" id="RHEA-COMP:9916"/>
        <dbReference type="Rhea" id="RHEA-COMP:9945"/>
        <dbReference type="ChEBI" id="CHEBI:15378"/>
        <dbReference type="ChEBI" id="CHEBI:57783"/>
        <dbReference type="ChEBI" id="CHEBI:58349"/>
        <dbReference type="ChEBI" id="CHEBI:78776"/>
        <dbReference type="ChEBI" id="CHEBI:78827"/>
        <dbReference type="EC" id="1.1.1.100"/>
    </reaction>
</comment>
<comment type="pathway">
    <text evidence="1 10">Lipid metabolism; fatty acid biosynthesis.</text>
</comment>
<dbReference type="RefSeq" id="WP_118413545.1">
    <property type="nucleotide sequence ID" value="NZ_QRPI01000033.1"/>
</dbReference>
<comment type="similarity">
    <text evidence="2 10">Belongs to the short-chain dehydrogenases/reductases (SDR) family.</text>
</comment>
<evidence type="ECO:0000256" key="4">
    <source>
        <dbReference type="ARBA" id="ARBA00022857"/>
    </source>
</evidence>
<keyword evidence="6" id="KW-0753">Steroid metabolism</keyword>
<comment type="subunit">
    <text evidence="10">Homotetramer.</text>
</comment>
<feature type="binding site" evidence="9">
    <location>
        <begin position="157"/>
        <end position="161"/>
    </location>
    <ligand>
        <name>NADP(+)</name>
        <dbReference type="ChEBI" id="CHEBI:58349"/>
    </ligand>
</feature>
<dbReference type="InterPro" id="IPR050259">
    <property type="entry name" value="SDR"/>
</dbReference>
<dbReference type="PANTHER" id="PTHR42879">
    <property type="entry name" value="3-OXOACYL-(ACYL-CARRIER-PROTEIN) REDUCTASE"/>
    <property type="match status" value="1"/>
</dbReference>
<feature type="binding site" evidence="9">
    <location>
        <position position="190"/>
    </location>
    <ligand>
        <name>NADP(+)</name>
        <dbReference type="ChEBI" id="CHEBI:58349"/>
    </ligand>
</feature>
<dbReference type="Pfam" id="PF13561">
    <property type="entry name" value="adh_short_C2"/>
    <property type="match status" value="1"/>
</dbReference>
<dbReference type="PRINTS" id="PR00080">
    <property type="entry name" value="SDRFAMILY"/>
</dbReference>
<dbReference type="PANTHER" id="PTHR42879:SF2">
    <property type="entry name" value="3-OXOACYL-[ACYL-CARRIER-PROTEIN] REDUCTASE FABG"/>
    <property type="match status" value="1"/>
</dbReference>
<accession>A0A6L6LAM2</accession>
<dbReference type="InterPro" id="IPR057326">
    <property type="entry name" value="KR_dom"/>
</dbReference>
<evidence type="ECO:0000256" key="10">
    <source>
        <dbReference type="RuleBase" id="RU366074"/>
    </source>
</evidence>
<keyword evidence="10" id="KW-0275">Fatty acid biosynthesis</keyword>
<feature type="binding site" evidence="9">
    <location>
        <begin position="12"/>
        <end position="15"/>
    </location>
    <ligand>
        <name>NADP(+)</name>
        <dbReference type="ChEBI" id="CHEBI:58349"/>
    </ligand>
</feature>